<evidence type="ECO:0008006" key="10">
    <source>
        <dbReference type="Google" id="ProtNLM"/>
    </source>
</evidence>
<gene>
    <name evidence="8" type="ORF">Bca52824_007965</name>
</gene>
<keyword evidence="5" id="KW-0445">Lipid transport</keyword>
<dbReference type="GO" id="GO:0006869">
    <property type="term" value="P:lipid transport"/>
    <property type="evidence" value="ECO:0007669"/>
    <property type="project" value="UniProtKB-KW"/>
</dbReference>
<evidence type="ECO:0000256" key="2">
    <source>
        <dbReference type="ARBA" id="ARBA00008842"/>
    </source>
</evidence>
<dbReference type="EMBL" id="JAAMPC010000002">
    <property type="protein sequence ID" value="KAG2325237.1"/>
    <property type="molecule type" value="Genomic_DNA"/>
</dbReference>
<evidence type="ECO:0000313" key="8">
    <source>
        <dbReference type="EMBL" id="KAG2325237.1"/>
    </source>
</evidence>
<comment type="similarity">
    <text evidence="2">Belongs to the OSBP family.</text>
</comment>
<evidence type="ECO:0000313" key="9">
    <source>
        <dbReference type="Proteomes" id="UP000886595"/>
    </source>
</evidence>
<evidence type="ECO:0000256" key="7">
    <source>
        <dbReference type="SAM" id="Coils"/>
    </source>
</evidence>
<dbReference type="PANTHER" id="PTHR10972:SF155">
    <property type="entry name" value="OXYSTEROL-BINDING PROTEIN-RELATED PROTEIN 2A"/>
    <property type="match status" value="1"/>
</dbReference>
<evidence type="ECO:0000256" key="6">
    <source>
        <dbReference type="ARBA" id="ARBA00023121"/>
    </source>
</evidence>
<evidence type="ECO:0000256" key="4">
    <source>
        <dbReference type="ARBA" id="ARBA00023054"/>
    </source>
</evidence>
<evidence type="ECO:0000256" key="5">
    <source>
        <dbReference type="ARBA" id="ARBA00023055"/>
    </source>
</evidence>
<dbReference type="OrthoDB" id="1854502at2759"/>
<dbReference type="GO" id="GO:0032934">
    <property type="term" value="F:sterol binding"/>
    <property type="evidence" value="ECO:0007669"/>
    <property type="project" value="TreeGrafter"/>
</dbReference>
<evidence type="ECO:0000256" key="3">
    <source>
        <dbReference type="ARBA" id="ARBA00022448"/>
    </source>
</evidence>
<dbReference type="AlphaFoldDB" id="A0A8X8B8C6"/>
<dbReference type="Gene3D" id="3.30.70.3490">
    <property type="match status" value="1"/>
</dbReference>
<accession>A0A8X8B8C6</accession>
<keyword evidence="6" id="KW-0446">Lipid-binding</keyword>
<organism evidence="8 9">
    <name type="scientific">Brassica carinata</name>
    <name type="common">Ethiopian mustard</name>
    <name type="synonym">Abyssinian cabbage</name>
    <dbReference type="NCBI Taxonomy" id="52824"/>
    <lineage>
        <taxon>Eukaryota</taxon>
        <taxon>Viridiplantae</taxon>
        <taxon>Streptophyta</taxon>
        <taxon>Embryophyta</taxon>
        <taxon>Tracheophyta</taxon>
        <taxon>Spermatophyta</taxon>
        <taxon>Magnoliopsida</taxon>
        <taxon>eudicotyledons</taxon>
        <taxon>Gunneridae</taxon>
        <taxon>Pentapetalae</taxon>
        <taxon>rosids</taxon>
        <taxon>malvids</taxon>
        <taxon>Brassicales</taxon>
        <taxon>Brassicaceae</taxon>
        <taxon>Brassiceae</taxon>
        <taxon>Brassica</taxon>
    </lineage>
</organism>
<dbReference type="InterPro" id="IPR037239">
    <property type="entry name" value="OSBP_sf"/>
</dbReference>
<sequence length="125" mass="15011">MYRTKPPLNVTRYNLTSFAITLNELTPGLKEMLPPTDSRLRPDQRHLENGEYEKANLEKQRLERRKRMSRQLQESAWRPRWFDKQGENETFKYTGGYWEARGHRKWDDCPNIFGEFTDEQLTDSA</sequence>
<comment type="function">
    <text evidence="1">May be involved in the transport of sterols.</text>
</comment>
<keyword evidence="9" id="KW-1185">Reference proteome</keyword>
<keyword evidence="3" id="KW-0813">Transport</keyword>
<dbReference type="GO" id="GO:0005829">
    <property type="term" value="C:cytosol"/>
    <property type="evidence" value="ECO:0007669"/>
    <property type="project" value="TreeGrafter"/>
</dbReference>
<dbReference type="PANTHER" id="PTHR10972">
    <property type="entry name" value="OXYSTEROL-BINDING PROTEIN-RELATED"/>
    <property type="match status" value="1"/>
</dbReference>
<proteinExistence type="inferred from homology"/>
<dbReference type="Proteomes" id="UP000886595">
    <property type="component" value="Unassembled WGS sequence"/>
</dbReference>
<name>A0A8X8B8C6_BRACI</name>
<dbReference type="GO" id="GO:0016020">
    <property type="term" value="C:membrane"/>
    <property type="evidence" value="ECO:0007669"/>
    <property type="project" value="TreeGrafter"/>
</dbReference>
<protein>
    <recommendedName>
        <fullName evidence="10">Oxysterol-binding protein</fullName>
    </recommendedName>
</protein>
<evidence type="ECO:0000256" key="1">
    <source>
        <dbReference type="ARBA" id="ARBA00003361"/>
    </source>
</evidence>
<dbReference type="InterPro" id="IPR000648">
    <property type="entry name" value="Oxysterol-bd"/>
</dbReference>
<dbReference type="FunFam" id="3.30.70.3490:FF:000013">
    <property type="entry name" value="Oxysterol-binding protein-related protein 2A"/>
    <property type="match status" value="1"/>
</dbReference>
<reference evidence="8 9" key="1">
    <citation type="submission" date="2020-02" db="EMBL/GenBank/DDBJ databases">
        <authorList>
            <person name="Ma Q."/>
            <person name="Huang Y."/>
            <person name="Song X."/>
            <person name="Pei D."/>
        </authorList>
    </citation>
    <scope>NUCLEOTIDE SEQUENCE [LARGE SCALE GENOMIC DNA]</scope>
    <source>
        <strain evidence="8">Sxm20200214</strain>
        <tissue evidence="8">Leaf</tissue>
    </source>
</reference>
<dbReference type="SUPFAM" id="SSF144000">
    <property type="entry name" value="Oxysterol-binding protein-like"/>
    <property type="match status" value="1"/>
</dbReference>
<dbReference type="Pfam" id="PF01237">
    <property type="entry name" value="Oxysterol_BP"/>
    <property type="match status" value="1"/>
</dbReference>
<feature type="coiled-coil region" evidence="7">
    <location>
        <begin position="45"/>
        <end position="72"/>
    </location>
</feature>
<comment type="caution">
    <text evidence="8">The sequence shown here is derived from an EMBL/GenBank/DDBJ whole genome shotgun (WGS) entry which is preliminary data.</text>
</comment>
<keyword evidence="4 7" id="KW-0175">Coiled coil</keyword>